<dbReference type="Ensembl" id="ENSPNAT00000080129.1">
    <property type="protein sequence ID" value="ENSPNAP00000079687.1"/>
    <property type="gene ID" value="ENSPNAG00000032573.1"/>
</dbReference>
<protein>
    <submittedName>
        <fullName evidence="1">Uncharacterized protein</fullName>
    </submittedName>
</protein>
<reference evidence="1 2" key="1">
    <citation type="submission" date="2020-10" db="EMBL/GenBank/DDBJ databases">
        <title>Pygocentrus nattereri (red-bellied piranha) genome, fPygNat1, primary haplotype.</title>
        <authorList>
            <person name="Myers G."/>
            <person name="Meyer A."/>
            <person name="Karagic N."/>
            <person name="Pippel M."/>
            <person name="Winkler S."/>
            <person name="Tracey A."/>
            <person name="Wood J."/>
            <person name="Formenti G."/>
            <person name="Howe K."/>
            <person name="Fedrigo O."/>
            <person name="Jarvis E.D."/>
        </authorList>
    </citation>
    <scope>NUCLEOTIDE SEQUENCE [LARGE SCALE GENOMIC DNA]</scope>
</reference>
<evidence type="ECO:0000313" key="2">
    <source>
        <dbReference type="Proteomes" id="UP001501920"/>
    </source>
</evidence>
<dbReference type="Proteomes" id="UP001501920">
    <property type="component" value="Chromosome 22"/>
</dbReference>
<proteinExistence type="predicted"/>
<dbReference type="AlphaFoldDB" id="A0AAR2LYE5"/>
<keyword evidence="2" id="KW-1185">Reference proteome</keyword>
<evidence type="ECO:0000313" key="1">
    <source>
        <dbReference type="Ensembl" id="ENSPNAP00000079687.1"/>
    </source>
</evidence>
<reference evidence="1" key="2">
    <citation type="submission" date="2025-08" db="UniProtKB">
        <authorList>
            <consortium name="Ensembl"/>
        </authorList>
    </citation>
    <scope>IDENTIFICATION</scope>
</reference>
<organism evidence="1 2">
    <name type="scientific">Pygocentrus nattereri</name>
    <name type="common">Red-bellied piranha</name>
    <dbReference type="NCBI Taxonomy" id="42514"/>
    <lineage>
        <taxon>Eukaryota</taxon>
        <taxon>Metazoa</taxon>
        <taxon>Chordata</taxon>
        <taxon>Craniata</taxon>
        <taxon>Vertebrata</taxon>
        <taxon>Euteleostomi</taxon>
        <taxon>Actinopterygii</taxon>
        <taxon>Neopterygii</taxon>
        <taxon>Teleostei</taxon>
        <taxon>Ostariophysi</taxon>
        <taxon>Characiformes</taxon>
        <taxon>Characoidei</taxon>
        <taxon>Pygocentrus</taxon>
    </lineage>
</organism>
<reference evidence="1" key="3">
    <citation type="submission" date="2025-09" db="UniProtKB">
        <authorList>
            <consortium name="Ensembl"/>
        </authorList>
    </citation>
    <scope>IDENTIFICATION</scope>
</reference>
<name>A0AAR2LYE5_PYGNA</name>
<sequence length="71" mass="7750">MRQGPVGCCTNLMNRNALKQGPRCSCSLRKTAYQGVLSHCCAIEAHMAGGLQRVWSLTNQNGRLLPTCTRS</sequence>
<accession>A0AAR2LYE5</accession>